<dbReference type="SUPFAM" id="SSF82199">
    <property type="entry name" value="SET domain"/>
    <property type="match status" value="1"/>
</dbReference>
<keyword evidence="2 4" id="KW-0863">Zinc-finger</keyword>
<dbReference type="InterPro" id="IPR050869">
    <property type="entry name" value="H3K4_H4K5_MeTrfase"/>
</dbReference>
<dbReference type="OrthoDB" id="5945798at2759"/>
<evidence type="ECO:0000256" key="1">
    <source>
        <dbReference type="ARBA" id="ARBA00022723"/>
    </source>
</evidence>
<keyword evidence="3" id="KW-0862">Zinc</keyword>
<dbReference type="GO" id="GO:0008270">
    <property type="term" value="F:zinc ion binding"/>
    <property type="evidence" value="ECO:0007669"/>
    <property type="project" value="UniProtKB-KW"/>
</dbReference>
<dbReference type="RefSeq" id="XP_008722489.1">
    <property type="nucleotide sequence ID" value="XM_008724267.1"/>
</dbReference>
<dbReference type="CDD" id="cd20071">
    <property type="entry name" value="SET_SMYD"/>
    <property type="match status" value="1"/>
</dbReference>
<protein>
    <submittedName>
        <fullName evidence="7">Uncharacterized protein</fullName>
    </submittedName>
</protein>
<dbReference type="VEuPathDB" id="FungiDB:G647_00864"/>
<keyword evidence="1" id="KW-0479">Metal-binding</keyword>
<feature type="domain" description="SET" evidence="5">
    <location>
        <begin position="11"/>
        <end position="269"/>
    </location>
</feature>
<dbReference type="PROSITE" id="PS50865">
    <property type="entry name" value="ZF_MYND_2"/>
    <property type="match status" value="1"/>
</dbReference>
<dbReference type="GO" id="GO:0005634">
    <property type="term" value="C:nucleus"/>
    <property type="evidence" value="ECO:0007669"/>
    <property type="project" value="TreeGrafter"/>
</dbReference>
<feature type="domain" description="MYND-type" evidence="6">
    <location>
        <begin position="58"/>
        <end position="109"/>
    </location>
</feature>
<evidence type="ECO:0000256" key="2">
    <source>
        <dbReference type="ARBA" id="ARBA00022771"/>
    </source>
</evidence>
<dbReference type="AlphaFoldDB" id="V9DNG7"/>
<name>V9DNG7_9EURO</name>
<dbReference type="Gene3D" id="2.170.270.10">
    <property type="entry name" value="SET domain"/>
    <property type="match status" value="1"/>
</dbReference>
<dbReference type="Pfam" id="PF01753">
    <property type="entry name" value="zf-MYND"/>
    <property type="match status" value="1"/>
</dbReference>
<dbReference type="InterPro" id="IPR001214">
    <property type="entry name" value="SET_dom"/>
</dbReference>
<dbReference type="EMBL" id="KB822697">
    <property type="protein sequence ID" value="ETI28415.1"/>
    <property type="molecule type" value="Genomic_DNA"/>
</dbReference>
<dbReference type="Gene3D" id="1.10.220.160">
    <property type="match status" value="1"/>
</dbReference>
<dbReference type="HOGENOM" id="CLU_018406_5_1_1"/>
<evidence type="ECO:0000256" key="3">
    <source>
        <dbReference type="ARBA" id="ARBA00022833"/>
    </source>
</evidence>
<dbReference type="InterPro" id="IPR002893">
    <property type="entry name" value="Znf_MYND"/>
</dbReference>
<dbReference type="PROSITE" id="PS50280">
    <property type="entry name" value="SET"/>
    <property type="match status" value="1"/>
</dbReference>
<gene>
    <name evidence="7" type="ORF">G647_00864</name>
</gene>
<sequence length="558" mass="62194">MTNLLQQQISDDLVCTKHVTGRGNGLFATQEIAPKSQLLFIARPLLVALESAKLPTHCYYCYKSGIEPISALEVDTGHALKTCSRCKVVRFCDRNCQSRAWAEYHRLECKLFGRLYPRILPSTVRGIVRVLKQHKAALLPESEWEQLLALESHYDDLIGAGGSRWQDIFIMMKGIKSYCGTDHSQETILRLACMLLVNSFTLTTPAFDSLGMVLHPRSALVNHSCDPNAFVRFDVPPRSDQDALPPYGSISLHALRVISPDEEVTISYIDTTFPLAKRQEELRDRYFFTCDCPLCSLGSHTVVDLFHQTPDAKIREPSPAHESISPTVLQVGDQAERCLLDVQSKSTILHTQVDNIKSAMKLLAGTKVWPLHRYPWPQLRQELFLGLLGQGRFFEATLHSAIFVRAIHPALYTQAHHPLRLMQLWTLTRLCRRCLESMVLKEKITEDIRFDIPMLGLLSCVLVGETHRLLNDGVVMTKGQLEEQVTAAYEALTAETTGAEGGGGGGGGGGAAWAAPYLRNPGDARRTAVSWLDAQVRDSLQREGVARDIVDQALSRQG</sequence>
<evidence type="ECO:0000259" key="5">
    <source>
        <dbReference type="PROSITE" id="PS50280"/>
    </source>
</evidence>
<accession>V9DNG7</accession>
<dbReference type="Proteomes" id="UP000030678">
    <property type="component" value="Unassembled WGS sequence"/>
</dbReference>
<dbReference type="Gene3D" id="6.10.140.2220">
    <property type="match status" value="1"/>
</dbReference>
<evidence type="ECO:0000259" key="6">
    <source>
        <dbReference type="PROSITE" id="PS50865"/>
    </source>
</evidence>
<dbReference type="InterPro" id="IPR046341">
    <property type="entry name" value="SET_dom_sf"/>
</dbReference>
<dbReference type="GeneID" id="19979357"/>
<evidence type="ECO:0000313" key="8">
    <source>
        <dbReference type="Proteomes" id="UP000030678"/>
    </source>
</evidence>
<evidence type="ECO:0000256" key="4">
    <source>
        <dbReference type="PROSITE-ProRule" id="PRU00134"/>
    </source>
</evidence>
<evidence type="ECO:0000313" key="7">
    <source>
        <dbReference type="EMBL" id="ETI28415.1"/>
    </source>
</evidence>
<dbReference type="Pfam" id="PF00856">
    <property type="entry name" value="SET"/>
    <property type="match status" value="1"/>
</dbReference>
<proteinExistence type="predicted"/>
<dbReference type="PANTHER" id="PTHR12197:SF251">
    <property type="entry name" value="EG:BACR7C10.4 PROTEIN"/>
    <property type="match status" value="1"/>
</dbReference>
<reference evidence="7 8" key="1">
    <citation type="submission" date="2013-03" db="EMBL/GenBank/DDBJ databases">
        <title>The Genome Sequence of Cladophialophora carrionii CBS 160.54.</title>
        <authorList>
            <consortium name="The Broad Institute Genomics Platform"/>
            <person name="Cuomo C."/>
            <person name="de Hoog S."/>
            <person name="Gorbushina A."/>
            <person name="Walker B."/>
            <person name="Young S.K."/>
            <person name="Zeng Q."/>
            <person name="Gargeya S."/>
            <person name="Fitzgerald M."/>
            <person name="Haas B."/>
            <person name="Abouelleil A."/>
            <person name="Allen A.W."/>
            <person name="Alvarado L."/>
            <person name="Arachchi H.M."/>
            <person name="Berlin A.M."/>
            <person name="Chapman S.B."/>
            <person name="Gainer-Dewar J."/>
            <person name="Goldberg J."/>
            <person name="Griggs A."/>
            <person name="Gujja S."/>
            <person name="Hansen M."/>
            <person name="Howarth C."/>
            <person name="Imamovic A."/>
            <person name="Ireland A."/>
            <person name="Larimer J."/>
            <person name="McCowan C."/>
            <person name="Murphy C."/>
            <person name="Pearson M."/>
            <person name="Poon T.W."/>
            <person name="Priest M."/>
            <person name="Roberts A."/>
            <person name="Saif S."/>
            <person name="Shea T."/>
            <person name="Sisk P."/>
            <person name="Sykes S."/>
            <person name="Wortman J."/>
            <person name="Nusbaum C."/>
            <person name="Birren B."/>
        </authorList>
    </citation>
    <scope>NUCLEOTIDE SEQUENCE [LARGE SCALE GENOMIC DNA]</scope>
    <source>
        <strain evidence="7 8">CBS 160.54</strain>
    </source>
</reference>
<dbReference type="PANTHER" id="PTHR12197">
    <property type="entry name" value="HISTONE-LYSINE N-METHYLTRANSFERASE SMYD"/>
    <property type="match status" value="1"/>
</dbReference>
<organism evidence="7 8">
    <name type="scientific">Cladophialophora carrionii CBS 160.54</name>
    <dbReference type="NCBI Taxonomy" id="1279043"/>
    <lineage>
        <taxon>Eukaryota</taxon>
        <taxon>Fungi</taxon>
        <taxon>Dikarya</taxon>
        <taxon>Ascomycota</taxon>
        <taxon>Pezizomycotina</taxon>
        <taxon>Eurotiomycetes</taxon>
        <taxon>Chaetothyriomycetidae</taxon>
        <taxon>Chaetothyriales</taxon>
        <taxon>Herpotrichiellaceae</taxon>
        <taxon>Cladophialophora</taxon>
    </lineage>
</organism>